<name>A0A372IU50_9BACT</name>
<organism evidence="10 11">
    <name type="scientific">Paracidobacterium acidisoli</name>
    <dbReference type="NCBI Taxonomy" id="2303751"/>
    <lineage>
        <taxon>Bacteria</taxon>
        <taxon>Pseudomonadati</taxon>
        <taxon>Acidobacteriota</taxon>
        <taxon>Terriglobia</taxon>
        <taxon>Terriglobales</taxon>
        <taxon>Acidobacteriaceae</taxon>
        <taxon>Paracidobacterium</taxon>
    </lineage>
</organism>
<dbReference type="Pfam" id="PF22848">
    <property type="entry name" value="ASD1_dom"/>
    <property type="match status" value="1"/>
</dbReference>
<comment type="similarity">
    <text evidence="2">Belongs to the glycosyl hydrolase 51 family.</text>
</comment>
<dbReference type="InterPro" id="IPR010720">
    <property type="entry name" value="Alpha-L-AF_C"/>
</dbReference>
<dbReference type="EC" id="3.2.1.55" evidence="4"/>
<dbReference type="Gene3D" id="3.20.20.80">
    <property type="entry name" value="Glycosidases"/>
    <property type="match status" value="1"/>
</dbReference>
<proteinExistence type="inferred from homology"/>
<dbReference type="AlphaFoldDB" id="A0A372IU50"/>
<keyword evidence="5" id="KW-0378">Hydrolase</keyword>
<dbReference type="Gene3D" id="2.60.40.1180">
    <property type="entry name" value="Golgi alpha-mannosidase II"/>
    <property type="match status" value="1"/>
</dbReference>
<evidence type="ECO:0000256" key="6">
    <source>
        <dbReference type="ARBA" id="ARBA00023277"/>
    </source>
</evidence>
<dbReference type="PANTHER" id="PTHR43576:SF2">
    <property type="entry name" value="INTRACELLULAR EXO-ALPHA-L-ARABINOFURANOSIDASE 2"/>
    <property type="match status" value="1"/>
</dbReference>
<evidence type="ECO:0000313" key="11">
    <source>
        <dbReference type="Proteomes" id="UP000264702"/>
    </source>
</evidence>
<feature type="signal peptide" evidence="8">
    <location>
        <begin position="1"/>
        <end position="26"/>
    </location>
</feature>
<keyword evidence="6" id="KW-0119">Carbohydrate metabolism</keyword>
<dbReference type="InterPro" id="IPR017853">
    <property type="entry name" value="GH"/>
</dbReference>
<keyword evidence="7" id="KW-0326">Glycosidase</keyword>
<dbReference type="SUPFAM" id="SSF51445">
    <property type="entry name" value="(Trans)glycosidases"/>
    <property type="match status" value="1"/>
</dbReference>
<dbReference type="Proteomes" id="UP000264702">
    <property type="component" value="Unassembled WGS sequence"/>
</dbReference>
<dbReference type="InterPro" id="IPR013780">
    <property type="entry name" value="Glyco_hydro_b"/>
</dbReference>
<dbReference type="GO" id="GO:0000272">
    <property type="term" value="P:polysaccharide catabolic process"/>
    <property type="evidence" value="ECO:0007669"/>
    <property type="project" value="TreeGrafter"/>
</dbReference>
<dbReference type="SMART" id="SM00813">
    <property type="entry name" value="Alpha-L-AF_C"/>
    <property type="match status" value="1"/>
</dbReference>
<dbReference type="SUPFAM" id="SSF51011">
    <property type="entry name" value="Glycosyl hydrolase domain"/>
    <property type="match status" value="1"/>
</dbReference>
<keyword evidence="11" id="KW-1185">Reference proteome</keyword>
<gene>
    <name evidence="10" type="ORF">D0Y96_05510</name>
</gene>
<dbReference type="OrthoDB" id="9758333at2"/>
<dbReference type="GO" id="GO:0046373">
    <property type="term" value="P:L-arabinose metabolic process"/>
    <property type="evidence" value="ECO:0007669"/>
    <property type="project" value="InterPro"/>
</dbReference>
<evidence type="ECO:0000256" key="1">
    <source>
        <dbReference type="ARBA" id="ARBA00001462"/>
    </source>
</evidence>
<reference evidence="10 11" key="1">
    <citation type="submission" date="2018-08" db="EMBL/GenBank/DDBJ databases">
        <title>Acidipila sp. 4G-K13, an acidobacterium isolated from forest soil.</title>
        <authorList>
            <person name="Gao Z.-H."/>
            <person name="Qiu L.-H."/>
        </authorList>
    </citation>
    <scope>NUCLEOTIDE SEQUENCE [LARGE SCALE GENOMIC DNA]</scope>
    <source>
        <strain evidence="10 11">4G-K13</strain>
    </source>
</reference>
<protein>
    <recommendedName>
        <fullName evidence="4">non-reducing end alpha-L-arabinofuranosidase</fullName>
        <ecNumber evidence="4">3.2.1.55</ecNumber>
    </recommendedName>
</protein>
<accession>A0A372IU50</accession>
<dbReference type="GO" id="GO:0046556">
    <property type="term" value="F:alpha-L-arabinofuranosidase activity"/>
    <property type="evidence" value="ECO:0007669"/>
    <property type="project" value="UniProtKB-EC"/>
</dbReference>
<evidence type="ECO:0000256" key="5">
    <source>
        <dbReference type="ARBA" id="ARBA00022801"/>
    </source>
</evidence>
<evidence type="ECO:0000256" key="4">
    <source>
        <dbReference type="ARBA" id="ARBA00012670"/>
    </source>
</evidence>
<comment type="catalytic activity">
    <reaction evidence="1">
        <text>Hydrolysis of terminal non-reducing alpha-L-arabinofuranoside residues in alpha-L-arabinosides.</text>
        <dbReference type="EC" id="3.2.1.55"/>
    </reaction>
</comment>
<feature type="domain" description="Alpha-L-arabinofuranosidase C-terminal" evidence="9">
    <location>
        <begin position="335"/>
        <end position="542"/>
    </location>
</feature>
<comment type="caution">
    <text evidence="10">The sequence shown here is derived from an EMBL/GenBank/DDBJ whole genome shotgun (WGS) entry which is preliminary data.</text>
</comment>
<dbReference type="RefSeq" id="WP_117298706.1">
    <property type="nucleotide sequence ID" value="NZ_QVQT02000002.1"/>
</dbReference>
<evidence type="ECO:0000256" key="3">
    <source>
        <dbReference type="ARBA" id="ARBA00011165"/>
    </source>
</evidence>
<dbReference type="Pfam" id="PF06964">
    <property type="entry name" value="Alpha-L-AF_C"/>
    <property type="match status" value="1"/>
</dbReference>
<dbReference type="InterPro" id="IPR055235">
    <property type="entry name" value="ASD1_cat"/>
</dbReference>
<dbReference type="PANTHER" id="PTHR43576">
    <property type="entry name" value="ALPHA-L-ARABINOFURANOSIDASE C-RELATED"/>
    <property type="match status" value="1"/>
</dbReference>
<keyword evidence="8" id="KW-0732">Signal</keyword>
<evidence type="ECO:0000256" key="8">
    <source>
        <dbReference type="SAM" id="SignalP"/>
    </source>
</evidence>
<dbReference type="EMBL" id="QVQT01000002">
    <property type="protein sequence ID" value="RFU17963.1"/>
    <property type="molecule type" value="Genomic_DNA"/>
</dbReference>
<evidence type="ECO:0000313" key="10">
    <source>
        <dbReference type="EMBL" id="RFU17963.1"/>
    </source>
</evidence>
<evidence type="ECO:0000259" key="9">
    <source>
        <dbReference type="SMART" id="SM00813"/>
    </source>
</evidence>
<feature type="chain" id="PRO_5016679236" description="non-reducing end alpha-L-arabinofuranosidase" evidence="8">
    <location>
        <begin position="27"/>
        <end position="551"/>
    </location>
</feature>
<sequence length="551" mass="61012">MRRRDFLKTGTLAGSAFFLFRSHSLAAAGAGAHIEVLLDEPVATVAPEIFGHFIEHLGGVIYDGVWVGENSKIANTDGIRTALIDRLKAIHAPVIRWPGGCFADSYDWRDGVGPRSKRPKRTDFWVDEEHAAKLPNDSPVKFEPNQFGTDDFARLCRLSGAQPYIAANLRSLPPYAFDQWVEYCNSPAGSTAYADMRAQAGTSAPYNVQYWGIGNESWGCGGQFTPEAYASEYRRFQAWVPHYGLDLKYVASGPNGDDVDWTTQFFGNIFGSRKIDPPFGWSLHYYTDLPEALDFTAEEVYPAYAKADRMEKIILDHWTAMGVYDHEHRVKLVVDEYGPWYRMDTELDPSHIFGQQITIRDAVMTALTLDTFVRHAEKVSMAACAQLVNCINSLFLAHEDHFIETPNFEVFRMYASHQGGRSVRTEFAAPAIDFSYTDNKQGPFGAGTTPGVTKGPLWGLNGSASVKDKQLTLTVTNPHLTEARETEIRLQGGSAVSAEATVLAADDIHAHNTFEQPRAVQTRTATAAVSGQSVRFTFPPSSVTRLAVTLS</sequence>
<evidence type="ECO:0000256" key="2">
    <source>
        <dbReference type="ARBA" id="ARBA00007186"/>
    </source>
</evidence>
<comment type="subunit">
    <text evidence="3">Homohexamer; trimer of dimers.</text>
</comment>
<evidence type="ECO:0000256" key="7">
    <source>
        <dbReference type="ARBA" id="ARBA00023295"/>
    </source>
</evidence>